<dbReference type="PANTHER" id="PTHR23264:SF19">
    <property type="entry name" value="CYTOSOLIC FE-S CLUSTER ASSEMBLY FACTOR NUBP2"/>
    <property type="match status" value="1"/>
</dbReference>
<dbReference type="SUPFAM" id="SSF52540">
    <property type="entry name" value="P-loop containing nucleoside triphosphate hydrolases"/>
    <property type="match status" value="1"/>
</dbReference>
<dbReference type="GO" id="GO:0005829">
    <property type="term" value="C:cytosol"/>
    <property type="evidence" value="ECO:0007669"/>
    <property type="project" value="TreeGrafter"/>
</dbReference>
<keyword evidence="2" id="KW-0547">Nucleotide-binding</keyword>
<protein>
    <submittedName>
        <fullName evidence="7">p-loop NTPase Ind1</fullName>
    </submittedName>
</protein>
<dbReference type="InParanoid" id="D8M9M0"/>
<dbReference type="InterPro" id="IPR000808">
    <property type="entry name" value="Mrp-like_CS"/>
</dbReference>
<evidence type="ECO:0000256" key="1">
    <source>
        <dbReference type="ARBA" id="ARBA00022723"/>
    </source>
</evidence>
<dbReference type="PANTHER" id="PTHR23264">
    <property type="entry name" value="NUCLEOTIDE-BINDING PROTEIN NBP35 YEAST -RELATED"/>
    <property type="match status" value="1"/>
</dbReference>
<gene>
    <name evidence="7" type="ORF">GSBLH_T00004458001</name>
</gene>
<dbReference type="FunCoup" id="D8M9M0">
    <property type="interactions" value="408"/>
</dbReference>
<evidence type="ECO:0000256" key="3">
    <source>
        <dbReference type="ARBA" id="ARBA00022840"/>
    </source>
</evidence>
<evidence type="ECO:0000256" key="4">
    <source>
        <dbReference type="ARBA" id="ARBA00023004"/>
    </source>
</evidence>
<sequence length="247" mass="26394">MSSTAVPNANSNCVGPQSEQAGKASGCEGCPSREKCSSGAFRKPDPAAQLIKQRMSSIKHTIMILSGKGGVGKSTVSSQLAFGLAAQGFQVGILDIDICGPSIPRMMGVLNGQVHQSNSGWDPVYVDDNLSVMSIGFLLNDPNDAVIWRGAKKHALIQQFLSEINWGELDYLVIDTPPGTSDEHISIVNFLREAGIDGSILVTTPQEVALSDVRKEIRFCQRSGIPLLGVIENMSELAVIISRQRAS</sequence>
<dbReference type="Proteomes" id="UP000008312">
    <property type="component" value="Unassembled WGS sequence"/>
</dbReference>
<dbReference type="GO" id="GO:0005524">
    <property type="term" value="F:ATP binding"/>
    <property type="evidence" value="ECO:0007669"/>
    <property type="project" value="UniProtKB-KW"/>
</dbReference>
<evidence type="ECO:0000256" key="6">
    <source>
        <dbReference type="SAM" id="MobiDB-lite"/>
    </source>
</evidence>
<dbReference type="OrthoDB" id="1741334at2759"/>
<keyword evidence="5" id="KW-0411">Iron-sulfur</keyword>
<reference evidence="7" key="1">
    <citation type="submission" date="2010-02" db="EMBL/GenBank/DDBJ databases">
        <title>Sequencing and annotation of the Blastocystis hominis genome.</title>
        <authorList>
            <person name="Wincker P."/>
        </authorList>
    </citation>
    <scope>NUCLEOTIDE SEQUENCE</scope>
    <source>
        <strain evidence="7">Singapore isolate B</strain>
    </source>
</reference>
<keyword evidence="1" id="KW-0479">Metal-binding</keyword>
<dbReference type="EMBL" id="FN668689">
    <property type="protein sequence ID" value="CBK24759.2"/>
    <property type="molecule type" value="Genomic_DNA"/>
</dbReference>
<proteinExistence type="inferred from homology"/>
<dbReference type="InterPro" id="IPR019591">
    <property type="entry name" value="Mrp/NBP35_ATP-bd"/>
</dbReference>
<evidence type="ECO:0000313" key="7">
    <source>
        <dbReference type="EMBL" id="CBK24759.2"/>
    </source>
</evidence>
<dbReference type="OMA" id="DEHITIC"/>
<dbReference type="RefSeq" id="XP_012898807.1">
    <property type="nucleotide sequence ID" value="XM_013043353.1"/>
</dbReference>
<evidence type="ECO:0000256" key="2">
    <source>
        <dbReference type="ARBA" id="ARBA00022741"/>
    </source>
</evidence>
<dbReference type="GeneID" id="24921483"/>
<dbReference type="AlphaFoldDB" id="D8M9M0"/>
<keyword evidence="8" id="KW-1185">Reference proteome</keyword>
<dbReference type="Gene3D" id="3.40.50.300">
    <property type="entry name" value="P-loop containing nucleotide triphosphate hydrolases"/>
    <property type="match status" value="1"/>
</dbReference>
<feature type="compositionally biased region" description="Polar residues" evidence="6">
    <location>
        <begin position="1"/>
        <end position="20"/>
    </location>
</feature>
<evidence type="ECO:0000256" key="5">
    <source>
        <dbReference type="ARBA" id="ARBA00023014"/>
    </source>
</evidence>
<dbReference type="GO" id="GO:0016226">
    <property type="term" value="P:iron-sulfur cluster assembly"/>
    <property type="evidence" value="ECO:0007669"/>
    <property type="project" value="InterPro"/>
</dbReference>
<keyword evidence="4" id="KW-0408">Iron</keyword>
<name>D8M9M0_BLAHO</name>
<evidence type="ECO:0000313" key="8">
    <source>
        <dbReference type="Proteomes" id="UP000008312"/>
    </source>
</evidence>
<dbReference type="HAMAP" id="MF_02040">
    <property type="entry name" value="Mrp_NBP35"/>
    <property type="match status" value="1"/>
</dbReference>
<dbReference type="Pfam" id="PF10609">
    <property type="entry name" value="ParA"/>
    <property type="match status" value="1"/>
</dbReference>
<dbReference type="GO" id="GO:0140663">
    <property type="term" value="F:ATP-dependent FeS chaperone activity"/>
    <property type="evidence" value="ECO:0007669"/>
    <property type="project" value="InterPro"/>
</dbReference>
<dbReference type="CDD" id="cd02037">
    <property type="entry name" value="Mrp_NBP35"/>
    <property type="match status" value="1"/>
</dbReference>
<dbReference type="GO" id="GO:0046872">
    <property type="term" value="F:metal ion binding"/>
    <property type="evidence" value="ECO:0007669"/>
    <property type="project" value="UniProtKB-KW"/>
</dbReference>
<accession>D8M9M0</accession>
<dbReference type="InterPro" id="IPR027417">
    <property type="entry name" value="P-loop_NTPase"/>
</dbReference>
<organism evidence="7">
    <name type="scientific">Blastocystis hominis</name>
    <dbReference type="NCBI Taxonomy" id="12968"/>
    <lineage>
        <taxon>Eukaryota</taxon>
        <taxon>Sar</taxon>
        <taxon>Stramenopiles</taxon>
        <taxon>Bigyra</taxon>
        <taxon>Opalozoa</taxon>
        <taxon>Opalinata</taxon>
        <taxon>Blastocystidae</taxon>
        <taxon>Blastocystis</taxon>
    </lineage>
</organism>
<dbReference type="InterPro" id="IPR033756">
    <property type="entry name" value="YlxH/NBP35"/>
</dbReference>
<dbReference type="GO" id="GO:0051536">
    <property type="term" value="F:iron-sulfur cluster binding"/>
    <property type="evidence" value="ECO:0007669"/>
    <property type="project" value="UniProtKB-KW"/>
</dbReference>
<feature type="region of interest" description="Disordered" evidence="6">
    <location>
        <begin position="1"/>
        <end position="28"/>
    </location>
</feature>
<keyword evidence="3" id="KW-0067">ATP-binding</keyword>
<dbReference type="PROSITE" id="PS01215">
    <property type="entry name" value="MRP"/>
    <property type="match status" value="1"/>
</dbReference>